<gene>
    <name evidence="1" type="ORF">SCLCIDRAFT_1152246</name>
</gene>
<evidence type="ECO:0000313" key="2">
    <source>
        <dbReference type="Proteomes" id="UP000053989"/>
    </source>
</evidence>
<protein>
    <submittedName>
        <fullName evidence="1">Uncharacterized protein</fullName>
    </submittedName>
</protein>
<dbReference type="OrthoDB" id="2628807at2759"/>
<dbReference type="Proteomes" id="UP000053989">
    <property type="component" value="Unassembled WGS sequence"/>
</dbReference>
<reference evidence="1 2" key="1">
    <citation type="submission" date="2014-04" db="EMBL/GenBank/DDBJ databases">
        <authorList>
            <consortium name="DOE Joint Genome Institute"/>
            <person name="Kuo A."/>
            <person name="Kohler A."/>
            <person name="Nagy L.G."/>
            <person name="Floudas D."/>
            <person name="Copeland A."/>
            <person name="Barry K.W."/>
            <person name="Cichocki N."/>
            <person name="Veneault-Fourrey C."/>
            <person name="LaButti K."/>
            <person name="Lindquist E.A."/>
            <person name="Lipzen A."/>
            <person name="Lundell T."/>
            <person name="Morin E."/>
            <person name="Murat C."/>
            <person name="Sun H."/>
            <person name="Tunlid A."/>
            <person name="Henrissat B."/>
            <person name="Grigoriev I.V."/>
            <person name="Hibbett D.S."/>
            <person name="Martin F."/>
            <person name="Nordberg H.P."/>
            <person name="Cantor M.N."/>
            <person name="Hua S.X."/>
        </authorList>
    </citation>
    <scope>NUCLEOTIDE SEQUENCE [LARGE SCALE GENOMIC DNA]</scope>
    <source>
        <strain evidence="1 2">Foug A</strain>
    </source>
</reference>
<accession>A0A0C2ZQ15</accession>
<organism evidence="1 2">
    <name type="scientific">Scleroderma citrinum Foug A</name>
    <dbReference type="NCBI Taxonomy" id="1036808"/>
    <lineage>
        <taxon>Eukaryota</taxon>
        <taxon>Fungi</taxon>
        <taxon>Dikarya</taxon>
        <taxon>Basidiomycota</taxon>
        <taxon>Agaricomycotina</taxon>
        <taxon>Agaricomycetes</taxon>
        <taxon>Agaricomycetidae</taxon>
        <taxon>Boletales</taxon>
        <taxon>Sclerodermatineae</taxon>
        <taxon>Sclerodermataceae</taxon>
        <taxon>Scleroderma</taxon>
    </lineage>
</organism>
<proteinExistence type="predicted"/>
<dbReference type="AlphaFoldDB" id="A0A0C2ZQ15"/>
<sequence>MENFLHMECVQYNIAVHAKTNNLQEKPQLDDSDVLYCRIPDSILAIRIWPGGLDWFGLYCLDFFDVVECTPMNTPNGYVISCYPQPGVFTSTGNLVSWETAAGLCEISPGMEKYSAHEGSRLVLTHPGKTPYYFKIPCRSSGHEVVFVQPRAGIPY</sequence>
<keyword evidence="2" id="KW-1185">Reference proteome</keyword>
<name>A0A0C2ZQ15_9AGAM</name>
<dbReference type="EMBL" id="KN822149">
    <property type="protein sequence ID" value="KIM54672.1"/>
    <property type="molecule type" value="Genomic_DNA"/>
</dbReference>
<dbReference type="HOGENOM" id="CLU_100649_1_0_1"/>
<reference evidence="2" key="2">
    <citation type="submission" date="2015-01" db="EMBL/GenBank/DDBJ databases">
        <title>Evolutionary Origins and Diversification of the Mycorrhizal Mutualists.</title>
        <authorList>
            <consortium name="DOE Joint Genome Institute"/>
            <consortium name="Mycorrhizal Genomics Consortium"/>
            <person name="Kohler A."/>
            <person name="Kuo A."/>
            <person name="Nagy L.G."/>
            <person name="Floudas D."/>
            <person name="Copeland A."/>
            <person name="Barry K.W."/>
            <person name="Cichocki N."/>
            <person name="Veneault-Fourrey C."/>
            <person name="LaButti K."/>
            <person name="Lindquist E.A."/>
            <person name="Lipzen A."/>
            <person name="Lundell T."/>
            <person name="Morin E."/>
            <person name="Murat C."/>
            <person name="Riley R."/>
            <person name="Ohm R."/>
            <person name="Sun H."/>
            <person name="Tunlid A."/>
            <person name="Henrissat B."/>
            <person name="Grigoriev I.V."/>
            <person name="Hibbett D.S."/>
            <person name="Martin F."/>
        </authorList>
    </citation>
    <scope>NUCLEOTIDE SEQUENCE [LARGE SCALE GENOMIC DNA]</scope>
    <source>
        <strain evidence="2">Foug A</strain>
    </source>
</reference>
<dbReference type="InParanoid" id="A0A0C2ZQ15"/>
<evidence type="ECO:0000313" key="1">
    <source>
        <dbReference type="EMBL" id="KIM54672.1"/>
    </source>
</evidence>